<dbReference type="AntiFam" id="ANF00248">
    <property type="entry name" value="Shadow ORF (opposite ppsD)"/>
</dbReference>
<keyword evidence="3" id="KW-1185">Reference proteome</keyword>
<gene>
    <name evidence="2" type="ORF">NCTC10485_02578</name>
</gene>
<dbReference type="EMBL" id="LR134355">
    <property type="protein sequence ID" value="VEG48284.1"/>
    <property type="molecule type" value="Genomic_DNA"/>
</dbReference>
<reference evidence="2 3" key="1">
    <citation type="submission" date="2018-12" db="EMBL/GenBank/DDBJ databases">
        <authorList>
            <consortium name="Pathogen Informatics"/>
        </authorList>
    </citation>
    <scope>NUCLEOTIDE SEQUENCE [LARGE SCALE GENOMIC DNA]</scope>
    <source>
        <strain evidence="2 3">NCTC10485</strain>
    </source>
</reference>
<evidence type="ECO:0000313" key="3">
    <source>
        <dbReference type="Proteomes" id="UP000282551"/>
    </source>
</evidence>
<feature type="region of interest" description="Disordered" evidence="1">
    <location>
        <begin position="192"/>
        <end position="230"/>
    </location>
</feature>
<name>A0A3S4TMI8_MYCCI</name>
<feature type="compositionally biased region" description="Basic and acidic residues" evidence="1">
    <location>
        <begin position="132"/>
        <end position="157"/>
    </location>
</feature>
<feature type="compositionally biased region" description="Basic and acidic residues" evidence="1">
    <location>
        <begin position="8"/>
        <end position="20"/>
    </location>
</feature>
<protein>
    <submittedName>
        <fullName evidence="2">Uncharacterized protein</fullName>
    </submittedName>
</protein>
<dbReference type="AlphaFoldDB" id="A0A3S4TMI8"/>
<evidence type="ECO:0000313" key="2">
    <source>
        <dbReference type="EMBL" id="VEG48284.1"/>
    </source>
</evidence>
<feature type="region of interest" description="Disordered" evidence="1">
    <location>
        <begin position="1"/>
        <end position="23"/>
    </location>
</feature>
<feature type="region of interest" description="Disordered" evidence="1">
    <location>
        <begin position="132"/>
        <end position="162"/>
    </location>
</feature>
<dbReference type="Proteomes" id="UP000282551">
    <property type="component" value="Chromosome"/>
</dbReference>
<sequence>MQVLRHHAVVDRQHGLEEAQRTGGRLGVPEVGLERGQCAGPLGAVDGGHARVLERVADRRAGPVRLDHSHGGGLDAGRLQRGAIHAHLGVARGSGDVDGSPVLVGRHAAKHRENPVAVTLRVVESLEQHHRATLGRDEPVGGHVERATSPGGREHSGRRPGGRLARLEQHRHPTGQGEVALPVEQAPVRQVHGRQAGRARGVDGQGGPVRAERVGDPSRGKAEAGPGETVRALQRSGVGGQVSVVVVGDPHEHTGFGPGHGGRVDAAVLDGLPGGFEQQAMLGIDGHRFALADAEELGVETAHVVEECAVLGHRAPRNAGFRIVVLLGIPTVGGDFDHQVVSAQQRRPQLVR</sequence>
<evidence type="ECO:0000256" key="1">
    <source>
        <dbReference type="SAM" id="MobiDB-lite"/>
    </source>
</evidence>
<organism evidence="2 3">
    <name type="scientific">Mycolicibacterium chitae</name>
    <name type="common">Mycobacterium chitae</name>
    <dbReference type="NCBI Taxonomy" id="1792"/>
    <lineage>
        <taxon>Bacteria</taxon>
        <taxon>Bacillati</taxon>
        <taxon>Actinomycetota</taxon>
        <taxon>Actinomycetes</taxon>
        <taxon>Mycobacteriales</taxon>
        <taxon>Mycobacteriaceae</taxon>
        <taxon>Mycolicibacterium</taxon>
    </lineage>
</organism>
<proteinExistence type="predicted"/>
<accession>A0A3S4TMI8</accession>
<feature type="compositionally biased region" description="Basic and acidic residues" evidence="1">
    <location>
        <begin position="210"/>
        <end position="222"/>
    </location>
</feature>